<evidence type="ECO:0000313" key="2">
    <source>
        <dbReference type="EMBL" id="MBW0472117.1"/>
    </source>
</evidence>
<reference evidence="2" key="1">
    <citation type="submission" date="2021-03" db="EMBL/GenBank/DDBJ databases">
        <title>Draft genome sequence of rust myrtle Austropuccinia psidii MF-1, a brazilian biotype.</title>
        <authorList>
            <person name="Quecine M.C."/>
            <person name="Pachon D.M.R."/>
            <person name="Bonatelli M.L."/>
            <person name="Correr F.H."/>
            <person name="Franceschini L.M."/>
            <person name="Leite T.F."/>
            <person name="Margarido G.R.A."/>
            <person name="Almeida C.A."/>
            <person name="Ferrarezi J.A."/>
            <person name="Labate C.A."/>
        </authorList>
    </citation>
    <scope>NUCLEOTIDE SEQUENCE</scope>
    <source>
        <strain evidence="2">MF-1</strain>
    </source>
</reference>
<name>A0A9Q3BVA4_9BASI</name>
<accession>A0A9Q3BVA4</accession>
<dbReference type="SUPFAM" id="SSF56219">
    <property type="entry name" value="DNase I-like"/>
    <property type="match status" value="1"/>
</dbReference>
<sequence length="180" mass="20459">MMDYNLHHPLWNLTKYYHTHTQAQNLIKAFGKKGFHLISPKHTPTLLGPVGKPTTIDLTWASHTTLNLQPVTQVQLNNPSSDHHPILTRITPPNSVPHIPEIHILMHLKNLDPTLQLSLPLTETPTLETPMESIENFTQKITTSLTAAYTNQGKWVTTSLTRSKPWCNKEQLDKLVKSRN</sequence>
<feature type="domain" description="Endonuclease/exonuclease/phosphatase" evidence="1">
    <location>
        <begin position="1"/>
        <end position="86"/>
    </location>
</feature>
<dbReference type="InterPro" id="IPR036691">
    <property type="entry name" value="Endo/exonu/phosph_ase_sf"/>
</dbReference>
<dbReference type="Proteomes" id="UP000765509">
    <property type="component" value="Unassembled WGS sequence"/>
</dbReference>
<dbReference type="InterPro" id="IPR005135">
    <property type="entry name" value="Endo/exonuclease/phosphatase"/>
</dbReference>
<dbReference type="Pfam" id="PF14529">
    <property type="entry name" value="Exo_endo_phos_2"/>
    <property type="match status" value="1"/>
</dbReference>
<dbReference type="GO" id="GO:0003824">
    <property type="term" value="F:catalytic activity"/>
    <property type="evidence" value="ECO:0007669"/>
    <property type="project" value="InterPro"/>
</dbReference>
<evidence type="ECO:0000259" key="1">
    <source>
        <dbReference type="Pfam" id="PF14529"/>
    </source>
</evidence>
<proteinExistence type="predicted"/>
<comment type="caution">
    <text evidence="2">The sequence shown here is derived from an EMBL/GenBank/DDBJ whole genome shotgun (WGS) entry which is preliminary data.</text>
</comment>
<evidence type="ECO:0000313" key="3">
    <source>
        <dbReference type="Proteomes" id="UP000765509"/>
    </source>
</evidence>
<organism evidence="2 3">
    <name type="scientific">Austropuccinia psidii MF-1</name>
    <dbReference type="NCBI Taxonomy" id="1389203"/>
    <lineage>
        <taxon>Eukaryota</taxon>
        <taxon>Fungi</taxon>
        <taxon>Dikarya</taxon>
        <taxon>Basidiomycota</taxon>
        <taxon>Pucciniomycotina</taxon>
        <taxon>Pucciniomycetes</taxon>
        <taxon>Pucciniales</taxon>
        <taxon>Sphaerophragmiaceae</taxon>
        <taxon>Austropuccinia</taxon>
    </lineage>
</organism>
<keyword evidence="3" id="KW-1185">Reference proteome</keyword>
<protein>
    <recommendedName>
        <fullName evidence="1">Endonuclease/exonuclease/phosphatase domain-containing protein</fullName>
    </recommendedName>
</protein>
<dbReference type="Gene3D" id="3.60.10.10">
    <property type="entry name" value="Endonuclease/exonuclease/phosphatase"/>
    <property type="match status" value="1"/>
</dbReference>
<dbReference type="EMBL" id="AVOT02002975">
    <property type="protein sequence ID" value="MBW0472117.1"/>
    <property type="molecule type" value="Genomic_DNA"/>
</dbReference>
<dbReference type="AlphaFoldDB" id="A0A9Q3BVA4"/>
<gene>
    <name evidence="2" type="ORF">O181_011832</name>
</gene>